<reference evidence="3 4" key="1">
    <citation type="submission" date="2017-08" db="EMBL/GenBank/DDBJ databases">
        <title>Complete genome sequence of Mucilaginibacter sp. strain BJC16-A31.</title>
        <authorList>
            <consortium name="Henan University of Science and Technology"/>
            <person name="You X."/>
        </authorList>
    </citation>
    <scope>NUCLEOTIDE SEQUENCE [LARGE SCALE GENOMIC DNA]</scope>
    <source>
        <strain evidence="3 4">BJC16-A31</strain>
    </source>
</reference>
<protein>
    <submittedName>
        <fullName evidence="3">Short-chain dehydrogenase</fullName>
    </submittedName>
</protein>
<dbReference type="PANTHER" id="PTHR42760:SF133">
    <property type="entry name" value="3-OXOACYL-[ACYL-CARRIER-PROTEIN] REDUCTASE"/>
    <property type="match status" value="1"/>
</dbReference>
<evidence type="ECO:0000256" key="1">
    <source>
        <dbReference type="ARBA" id="ARBA00006484"/>
    </source>
</evidence>
<gene>
    <name evidence="3" type="ORF">MuYL_0163</name>
</gene>
<dbReference type="GO" id="GO:0016616">
    <property type="term" value="F:oxidoreductase activity, acting on the CH-OH group of donors, NAD or NADP as acceptor"/>
    <property type="evidence" value="ECO:0007669"/>
    <property type="project" value="TreeGrafter"/>
</dbReference>
<evidence type="ECO:0000256" key="2">
    <source>
        <dbReference type="ARBA" id="ARBA00023002"/>
    </source>
</evidence>
<proteinExistence type="inferred from homology"/>
<name>A0A223NQI7_9SPHI</name>
<comment type="similarity">
    <text evidence="1">Belongs to the short-chain dehydrogenases/reductases (SDR) family.</text>
</comment>
<dbReference type="FunFam" id="3.40.50.720:FF:000084">
    <property type="entry name" value="Short-chain dehydrogenase reductase"/>
    <property type="match status" value="1"/>
</dbReference>
<evidence type="ECO:0000313" key="3">
    <source>
        <dbReference type="EMBL" id="ASU32066.1"/>
    </source>
</evidence>
<dbReference type="PANTHER" id="PTHR42760">
    <property type="entry name" value="SHORT-CHAIN DEHYDROGENASES/REDUCTASES FAMILY MEMBER"/>
    <property type="match status" value="1"/>
</dbReference>
<dbReference type="InterPro" id="IPR036291">
    <property type="entry name" value="NAD(P)-bd_dom_sf"/>
</dbReference>
<dbReference type="EMBL" id="CP022743">
    <property type="protein sequence ID" value="ASU32066.1"/>
    <property type="molecule type" value="Genomic_DNA"/>
</dbReference>
<dbReference type="Gene3D" id="3.40.50.720">
    <property type="entry name" value="NAD(P)-binding Rossmann-like Domain"/>
    <property type="match status" value="1"/>
</dbReference>
<dbReference type="RefSeq" id="WP_094568715.1">
    <property type="nucleotide sequence ID" value="NZ_CP022743.1"/>
</dbReference>
<dbReference type="OrthoDB" id="9788235at2"/>
<dbReference type="PROSITE" id="PS00061">
    <property type="entry name" value="ADH_SHORT"/>
    <property type="match status" value="1"/>
</dbReference>
<keyword evidence="2" id="KW-0560">Oxidoreductase</keyword>
<dbReference type="SUPFAM" id="SSF51735">
    <property type="entry name" value="NAD(P)-binding Rossmann-fold domains"/>
    <property type="match status" value="1"/>
</dbReference>
<dbReference type="AlphaFoldDB" id="A0A223NQI7"/>
<dbReference type="InterPro" id="IPR002347">
    <property type="entry name" value="SDR_fam"/>
</dbReference>
<organism evidence="3 4">
    <name type="scientific">Mucilaginibacter xinganensis</name>
    <dbReference type="NCBI Taxonomy" id="1234841"/>
    <lineage>
        <taxon>Bacteria</taxon>
        <taxon>Pseudomonadati</taxon>
        <taxon>Bacteroidota</taxon>
        <taxon>Sphingobacteriia</taxon>
        <taxon>Sphingobacteriales</taxon>
        <taxon>Sphingobacteriaceae</taxon>
        <taxon>Mucilaginibacter</taxon>
    </lineage>
</organism>
<evidence type="ECO:0000313" key="4">
    <source>
        <dbReference type="Proteomes" id="UP000215002"/>
    </source>
</evidence>
<dbReference type="KEGG" id="muc:MuYL_0163"/>
<dbReference type="Proteomes" id="UP000215002">
    <property type="component" value="Chromosome"/>
</dbReference>
<dbReference type="PRINTS" id="PR00081">
    <property type="entry name" value="GDHRDH"/>
</dbReference>
<accession>A0A223NQI7</accession>
<keyword evidence="4" id="KW-1185">Reference proteome</keyword>
<dbReference type="PRINTS" id="PR00080">
    <property type="entry name" value="SDRFAMILY"/>
</dbReference>
<dbReference type="Pfam" id="PF13561">
    <property type="entry name" value="adh_short_C2"/>
    <property type="match status" value="1"/>
</dbReference>
<dbReference type="InterPro" id="IPR020904">
    <property type="entry name" value="Sc_DH/Rdtase_CS"/>
</dbReference>
<sequence>MKLFSLENKTAIVTGALGLLGKKHCEALARAGANVVVADLDESGAESFAEILGEKHGGLRIDVTSERSLKIARDKIVTRYGSIDILVNNAAINDMFENPGMAKELSAFENYPLDAFKKSLDVNITGVFLASQVFGTVMAGQESGSIINIASTYGLVGPDQSIYRNECGEQTFYKSPVYPVTKGAVVNFTRFLAAYWGNKGIRVNTLSPGGVENGQNEFFIQNYSAKTLLGRMAGPADYQGALVFLASDASAYMTGANLIVDGGWTAI</sequence>